<geneLocation type="plasmid" evidence="1 2">
    <name>pBC201</name>
</geneLocation>
<evidence type="ECO:0000313" key="1">
    <source>
        <dbReference type="EMBL" id="ADG20949.1"/>
    </source>
</evidence>
<dbReference type="EMBL" id="CP002016">
    <property type="protein sequence ID" value="ADG20949.1"/>
    <property type="molecule type" value="Genomic_DNA"/>
</dbReference>
<dbReference type="HOGENOM" id="CLU_1575570_0_0_4"/>
<dbReference type="RefSeq" id="WP_013094723.1">
    <property type="nucleotide sequence ID" value="NC_014120.1"/>
</dbReference>
<organism evidence="1 2">
    <name type="scientific">Paraburkholderia atlantica</name>
    <dbReference type="NCBI Taxonomy" id="2654982"/>
    <lineage>
        <taxon>Bacteria</taxon>
        <taxon>Pseudomonadati</taxon>
        <taxon>Pseudomonadota</taxon>
        <taxon>Betaproteobacteria</taxon>
        <taxon>Burkholderiales</taxon>
        <taxon>Burkholderiaceae</taxon>
        <taxon>Paraburkholderia</taxon>
    </lineage>
</organism>
<proteinExistence type="predicted"/>
<keyword evidence="1" id="KW-0614">Plasmid</keyword>
<dbReference type="eggNOG" id="ENOG50317ID">
    <property type="taxonomic scope" value="Bacteria"/>
</dbReference>
<reference evidence="2" key="1">
    <citation type="submission" date="2010-04" db="EMBL/GenBank/DDBJ databases">
        <title>Complete sequence of plasmid 1 of Burkholderia sp. CCGE1002.</title>
        <authorList>
            <consortium name="US DOE Joint Genome Institute"/>
            <person name="Lucas S."/>
            <person name="Copeland A."/>
            <person name="Lapidus A."/>
            <person name="Cheng J.-F."/>
            <person name="Bruce D."/>
            <person name="Goodwin L."/>
            <person name="Pitluck S."/>
            <person name="Chertkov O."/>
            <person name="Detter J.C."/>
            <person name="Han C."/>
            <person name="Tapia R."/>
            <person name="Land M."/>
            <person name="Hauser L."/>
            <person name="Kyrpides N."/>
            <person name="Ovchinnikova G."/>
            <person name="Martinez-Romero E."/>
            <person name="Hernandez M.A.R."/>
            <person name="Tiedje J.M."/>
            <person name="Woyke T."/>
        </authorList>
    </citation>
    <scope>NUCLEOTIDE SEQUENCE [LARGE SCALE GENOMIC DNA]</scope>
    <source>
        <strain evidence="2">CCGE1002</strain>
        <plasmid evidence="2">pBC201</plasmid>
    </source>
</reference>
<dbReference type="KEGG" id="bge:BC1002_7209"/>
<evidence type="ECO:0000313" key="2">
    <source>
        <dbReference type="Proteomes" id="UP000002190"/>
    </source>
</evidence>
<name>D5WNS0_PARAM</name>
<gene>
    <name evidence="1" type="ordered locus">BC1002_7209</name>
</gene>
<sequence length="169" mass="17748">MNSISKTLGAIAICASAIANASAASPAQQVDVSFYKDGHLVSAGTSIIAHEFGQNPFVYSSGTHVGFGTCHVEGATMRLQSESRFVGLSLVVKPVDVDANRVRLSVTAQDTEFVGKRDVGTADCHSEVVDVKGLEATNVTLDVADGQSVDVPLGDAHYRLVLKLHHADL</sequence>
<accession>D5WNS0</accession>
<protein>
    <submittedName>
        <fullName evidence="1">Uncharacterized protein</fullName>
    </submittedName>
</protein>
<dbReference type="AlphaFoldDB" id="D5WNS0"/>
<dbReference type="Proteomes" id="UP000002190">
    <property type="component" value="Plasmid pBC201"/>
</dbReference>
<reference evidence="1 2" key="2">
    <citation type="journal article" date="2012" name="J. Bacteriol.">
        <title>Genome Sequences of Burkholderia sp. Strains CCGE1002 and H160, Isolated from Legume Nodules in Mexico and Brazil.</title>
        <authorList>
            <person name="Ormeno-Orrillo E."/>
            <person name="Rogel M.A."/>
            <person name="Chueire L.M."/>
            <person name="Tiedje J.M."/>
            <person name="Martinez-Romero E."/>
            <person name="Hungria M."/>
        </authorList>
    </citation>
    <scope>NUCLEOTIDE SEQUENCE [LARGE SCALE GENOMIC DNA]</scope>
    <source>
        <strain evidence="1 2">CCGE1002</strain>
        <plasmid evidence="2">pBC201</plasmid>
    </source>
</reference>
<dbReference type="GeneID" id="301098145"/>